<evidence type="ECO:0000313" key="9">
    <source>
        <dbReference type="EMBL" id="NVZ10283.1"/>
    </source>
</evidence>
<comment type="caution">
    <text evidence="9">The sequence shown here is derived from an EMBL/GenBank/DDBJ whole genome shotgun (WGS) entry which is preliminary data.</text>
</comment>
<dbReference type="SFLD" id="SFLDG01067">
    <property type="entry name" value="SPASM/twitch_domain_containing"/>
    <property type="match status" value="1"/>
</dbReference>
<dbReference type="SFLD" id="SFLDG01387">
    <property type="entry name" value="BtrN-like_SPASM_domain_contain"/>
    <property type="match status" value="1"/>
</dbReference>
<sequence>MIFPKNLMIEIVSGLCPSRCIMCNIEKSLTKGVMSNEKFTAILEKFYPYKEKLLYTTLQGLGEPLLDKNIVKKVQIAKKMGFPSIGFSTSAVNLDYNLALNLIQSKLDTIIFSVDGLCAETHESIRIGTDFNKIKNNIDNFIMLRNDLGKTKIIVRMILQEKNAHEWPDYQTYWLNALNKKFGDQVSAFNVHNFDSEKNKEIAENLKDLSKKKSVICSEIYERFVVRVNGNVSLCCVDDFNWYDLGNVLNEDPISIYNRGWFLHYRKKMNESKIYELPYCSSCSALKCFQDKVYLNIAK</sequence>
<dbReference type="RefSeq" id="WP_176977027.1">
    <property type="nucleotide sequence ID" value="NZ_JABZEO010000009.1"/>
</dbReference>
<dbReference type="Proteomes" id="UP000592294">
    <property type="component" value="Unassembled WGS sequence"/>
</dbReference>
<feature type="domain" description="Radical SAM core" evidence="7">
    <location>
        <begin position="12"/>
        <end position="142"/>
    </location>
</feature>
<gene>
    <name evidence="9" type="ORF">HW932_13525</name>
</gene>
<dbReference type="InterPro" id="IPR013785">
    <property type="entry name" value="Aldolase_TIM"/>
</dbReference>
<dbReference type="CDD" id="cd21109">
    <property type="entry name" value="SPASM"/>
    <property type="match status" value="1"/>
</dbReference>
<dbReference type="EMBL" id="JABZEO010000009">
    <property type="protein sequence ID" value="NVZ10283.1"/>
    <property type="molecule type" value="Genomic_DNA"/>
</dbReference>
<dbReference type="InterPro" id="IPR058240">
    <property type="entry name" value="rSAM_sf"/>
</dbReference>
<keyword evidence="3" id="KW-0949">S-adenosyl-L-methionine</keyword>
<accession>A0A850RMW2</accession>
<dbReference type="GO" id="GO:0051536">
    <property type="term" value="F:iron-sulfur cluster binding"/>
    <property type="evidence" value="ECO:0007669"/>
    <property type="project" value="UniProtKB-KW"/>
</dbReference>
<dbReference type="GO" id="GO:0046872">
    <property type="term" value="F:metal ion binding"/>
    <property type="evidence" value="ECO:0007669"/>
    <property type="project" value="UniProtKB-KW"/>
</dbReference>
<evidence type="ECO:0000256" key="5">
    <source>
        <dbReference type="ARBA" id="ARBA00023004"/>
    </source>
</evidence>
<feature type="domain" description="4Fe4S-binding SPASM" evidence="8">
    <location>
        <begin position="217"/>
        <end position="283"/>
    </location>
</feature>
<dbReference type="CDD" id="cd01335">
    <property type="entry name" value="Radical_SAM"/>
    <property type="match status" value="1"/>
</dbReference>
<evidence type="ECO:0000313" key="10">
    <source>
        <dbReference type="Proteomes" id="UP000592294"/>
    </source>
</evidence>
<name>A0A850RMW2_9GAMM</name>
<comment type="cofactor">
    <cofactor evidence="1">
        <name>[4Fe-4S] cluster</name>
        <dbReference type="ChEBI" id="CHEBI:49883"/>
    </cofactor>
</comment>
<dbReference type="GO" id="GO:0003824">
    <property type="term" value="F:catalytic activity"/>
    <property type="evidence" value="ECO:0007669"/>
    <property type="project" value="InterPro"/>
</dbReference>
<evidence type="ECO:0000256" key="2">
    <source>
        <dbReference type="ARBA" id="ARBA00022485"/>
    </source>
</evidence>
<evidence type="ECO:0000256" key="1">
    <source>
        <dbReference type="ARBA" id="ARBA00001966"/>
    </source>
</evidence>
<keyword evidence="6" id="KW-0411">Iron-sulfur</keyword>
<evidence type="ECO:0000259" key="8">
    <source>
        <dbReference type="Pfam" id="PF13186"/>
    </source>
</evidence>
<keyword evidence="10" id="KW-1185">Reference proteome</keyword>
<protein>
    <submittedName>
        <fullName evidence="9">SPASM domain-containing protein</fullName>
    </submittedName>
</protein>
<evidence type="ECO:0000259" key="7">
    <source>
        <dbReference type="Pfam" id="PF04055"/>
    </source>
</evidence>
<evidence type="ECO:0000256" key="3">
    <source>
        <dbReference type="ARBA" id="ARBA00022691"/>
    </source>
</evidence>
<dbReference type="AlphaFoldDB" id="A0A850RMW2"/>
<dbReference type="InterPro" id="IPR034391">
    <property type="entry name" value="AdoMet-like_SPASM_containing"/>
</dbReference>
<keyword evidence="4" id="KW-0479">Metal-binding</keyword>
<proteinExistence type="predicted"/>
<organism evidence="9 10">
    <name type="scientific">Allochromatium humboldtianum</name>
    <dbReference type="NCBI Taxonomy" id="504901"/>
    <lineage>
        <taxon>Bacteria</taxon>
        <taxon>Pseudomonadati</taxon>
        <taxon>Pseudomonadota</taxon>
        <taxon>Gammaproteobacteria</taxon>
        <taxon>Chromatiales</taxon>
        <taxon>Chromatiaceae</taxon>
        <taxon>Allochromatium</taxon>
    </lineage>
</organism>
<evidence type="ECO:0000256" key="6">
    <source>
        <dbReference type="ARBA" id="ARBA00023014"/>
    </source>
</evidence>
<dbReference type="PANTHER" id="PTHR11228:SF7">
    <property type="entry name" value="PQQA PEPTIDE CYCLASE"/>
    <property type="match status" value="1"/>
</dbReference>
<dbReference type="SUPFAM" id="SSF102114">
    <property type="entry name" value="Radical SAM enzymes"/>
    <property type="match status" value="1"/>
</dbReference>
<dbReference type="InterPro" id="IPR050377">
    <property type="entry name" value="Radical_SAM_PqqE_MftC-like"/>
</dbReference>
<keyword evidence="5" id="KW-0408">Iron</keyword>
<dbReference type="Pfam" id="PF04055">
    <property type="entry name" value="Radical_SAM"/>
    <property type="match status" value="1"/>
</dbReference>
<dbReference type="Pfam" id="PF13186">
    <property type="entry name" value="SPASM"/>
    <property type="match status" value="1"/>
</dbReference>
<dbReference type="Gene3D" id="3.20.20.70">
    <property type="entry name" value="Aldolase class I"/>
    <property type="match status" value="1"/>
</dbReference>
<dbReference type="SFLD" id="SFLDS00029">
    <property type="entry name" value="Radical_SAM"/>
    <property type="match status" value="1"/>
</dbReference>
<keyword evidence="2" id="KW-0004">4Fe-4S</keyword>
<dbReference type="PANTHER" id="PTHR11228">
    <property type="entry name" value="RADICAL SAM DOMAIN PROTEIN"/>
    <property type="match status" value="1"/>
</dbReference>
<dbReference type="InterPro" id="IPR023885">
    <property type="entry name" value="4Fe4S-binding_SPASM_dom"/>
</dbReference>
<evidence type="ECO:0000256" key="4">
    <source>
        <dbReference type="ARBA" id="ARBA00022723"/>
    </source>
</evidence>
<dbReference type="InterPro" id="IPR007197">
    <property type="entry name" value="rSAM"/>
</dbReference>
<reference evidence="9 10" key="1">
    <citation type="submission" date="2020-06" db="EMBL/GenBank/DDBJ databases">
        <title>Whole-genome sequence of Allochromatium humboldtianum DSM 21881, type strain.</title>
        <authorList>
            <person name="Kyndt J.A."/>
            <person name="Meyer T.E."/>
        </authorList>
    </citation>
    <scope>NUCLEOTIDE SEQUENCE [LARGE SCALE GENOMIC DNA]</scope>
    <source>
        <strain evidence="9 10">DSM 21881</strain>
    </source>
</reference>